<dbReference type="AlphaFoldDB" id="A0A382P281"/>
<dbReference type="EMBL" id="UINC01104093">
    <property type="protein sequence ID" value="SVC66990.1"/>
    <property type="molecule type" value="Genomic_DNA"/>
</dbReference>
<accession>A0A382P281</accession>
<evidence type="ECO:0000313" key="1">
    <source>
        <dbReference type="EMBL" id="SVC66990.1"/>
    </source>
</evidence>
<feature type="non-terminal residue" evidence="1">
    <location>
        <position position="55"/>
    </location>
</feature>
<sequence>MSVDESERLIQAIDSLEALARARTPAEAAREFDPADLQTFWREWPHASVWAGNLW</sequence>
<organism evidence="1">
    <name type="scientific">marine metagenome</name>
    <dbReference type="NCBI Taxonomy" id="408172"/>
    <lineage>
        <taxon>unclassified sequences</taxon>
        <taxon>metagenomes</taxon>
        <taxon>ecological metagenomes</taxon>
    </lineage>
</organism>
<protein>
    <submittedName>
        <fullName evidence="1">Uncharacterized protein</fullName>
    </submittedName>
</protein>
<name>A0A382P281_9ZZZZ</name>
<reference evidence="1" key="1">
    <citation type="submission" date="2018-05" db="EMBL/GenBank/DDBJ databases">
        <authorList>
            <person name="Lanie J.A."/>
            <person name="Ng W.-L."/>
            <person name="Kazmierczak K.M."/>
            <person name="Andrzejewski T.M."/>
            <person name="Davidsen T.M."/>
            <person name="Wayne K.J."/>
            <person name="Tettelin H."/>
            <person name="Glass J.I."/>
            <person name="Rusch D."/>
            <person name="Podicherti R."/>
            <person name="Tsui H.-C.T."/>
            <person name="Winkler M.E."/>
        </authorList>
    </citation>
    <scope>NUCLEOTIDE SEQUENCE</scope>
</reference>
<gene>
    <name evidence="1" type="ORF">METZ01_LOCUS319844</name>
</gene>
<proteinExistence type="predicted"/>